<dbReference type="RefSeq" id="WP_013131458.1">
    <property type="nucleotide sequence ID" value="NC_014165.1"/>
</dbReference>
<feature type="transmembrane region" description="Helical" evidence="1">
    <location>
        <begin position="50"/>
        <end position="70"/>
    </location>
</feature>
<proteinExistence type="predicted"/>
<dbReference type="EMBL" id="CP001874">
    <property type="protein sequence ID" value="ADG87925.1"/>
    <property type="molecule type" value="Genomic_DNA"/>
</dbReference>
<feature type="transmembrane region" description="Helical" evidence="1">
    <location>
        <begin position="137"/>
        <end position="155"/>
    </location>
</feature>
<name>D6Y8M8_THEBD</name>
<dbReference type="HOGENOM" id="CLU_1123944_0_0_11"/>
<organism evidence="2 3">
    <name type="scientific">Thermobispora bispora (strain ATCC 19993 / DSM 43833 / CBS 139.67 / JCM 10125 / KCTC 9307 / NBRC 14880 / R51)</name>
    <dbReference type="NCBI Taxonomy" id="469371"/>
    <lineage>
        <taxon>Bacteria</taxon>
        <taxon>Bacillati</taxon>
        <taxon>Actinomycetota</taxon>
        <taxon>Actinomycetes</taxon>
        <taxon>Streptosporangiales</taxon>
        <taxon>Streptosporangiaceae</taxon>
        <taxon>Thermobispora</taxon>
    </lineage>
</organism>
<evidence type="ECO:0000256" key="1">
    <source>
        <dbReference type="SAM" id="Phobius"/>
    </source>
</evidence>
<feature type="transmembrane region" description="Helical" evidence="1">
    <location>
        <begin position="162"/>
        <end position="181"/>
    </location>
</feature>
<evidence type="ECO:0008006" key="4">
    <source>
        <dbReference type="Google" id="ProtNLM"/>
    </source>
</evidence>
<reference evidence="2 3" key="1">
    <citation type="submission" date="2010-01" db="EMBL/GenBank/DDBJ databases">
        <title>The complete genome of Thermobispora bispora DSM 43833.</title>
        <authorList>
            <consortium name="US DOE Joint Genome Institute (JGI-PGF)"/>
            <person name="Lucas S."/>
            <person name="Copeland A."/>
            <person name="Lapidus A."/>
            <person name="Glavina del Rio T."/>
            <person name="Dalin E."/>
            <person name="Tice H."/>
            <person name="Bruce D."/>
            <person name="Goodwin L."/>
            <person name="Pitluck S."/>
            <person name="Kyrpides N."/>
            <person name="Mavromatis K."/>
            <person name="Ivanova N."/>
            <person name="Mikhailova N."/>
            <person name="Chertkov O."/>
            <person name="Brettin T."/>
            <person name="Detter J.C."/>
            <person name="Han C."/>
            <person name="Larimer F."/>
            <person name="Land M."/>
            <person name="Hauser L."/>
            <person name="Markowitz V."/>
            <person name="Cheng J.-F."/>
            <person name="Hugenholtz P."/>
            <person name="Woyke T."/>
            <person name="Wu D."/>
            <person name="Jando M."/>
            <person name="Schneider S."/>
            <person name="Klenk H.-P."/>
            <person name="Eisen J.A."/>
        </authorList>
    </citation>
    <scope>NUCLEOTIDE SEQUENCE [LARGE SCALE GENOMIC DNA]</scope>
    <source>
        <strain evidence="3">ATCC 19993 / DSM 43833 / CBS 139.67 / JCM 10125 / KCTC 9307 / NBRC 14880 / R51</strain>
    </source>
</reference>
<dbReference type="eggNOG" id="ENOG5033MCT">
    <property type="taxonomic scope" value="Bacteria"/>
</dbReference>
<keyword evidence="1" id="KW-0812">Transmembrane</keyword>
<dbReference type="OrthoDB" id="3538230at2"/>
<sequence>MKLRILLANCAFAFLVWVAFWALVTAITVVLGLTGRLTQSAWEVAAQLANWYALFVGVALIHEYMPLYLGHGRTRRQFAAEGAVTIALFAPFLAALLVISFLLESVLYGMADWPHALGRAHMFTEPTQVPLVFAEHLIKFLAWTTAGAFMGAAFYRFRGNGILSIPAGVAMIAFAHGAMGVDPWGQFLVGWLRVLDRFRFDLPDTAWMPAVGGAGVFLIGLLLTWPIIRDVPLRNQTA</sequence>
<keyword evidence="1" id="KW-1133">Transmembrane helix</keyword>
<evidence type="ECO:0000313" key="2">
    <source>
        <dbReference type="EMBL" id="ADG87925.1"/>
    </source>
</evidence>
<evidence type="ECO:0000313" key="3">
    <source>
        <dbReference type="Proteomes" id="UP000006640"/>
    </source>
</evidence>
<feature type="transmembrane region" description="Helical" evidence="1">
    <location>
        <begin position="206"/>
        <end position="228"/>
    </location>
</feature>
<dbReference type="Proteomes" id="UP000006640">
    <property type="component" value="Chromosome"/>
</dbReference>
<dbReference type="KEGG" id="tbi:Tbis_1204"/>
<keyword evidence="1" id="KW-0472">Membrane</keyword>
<keyword evidence="3" id="KW-1185">Reference proteome</keyword>
<protein>
    <recommendedName>
        <fullName evidence="4">PrsW family intramembrane metalloprotease</fullName>
    </recommendedName>
</protein>
<dbReference type="STRING" id="469371.Tbis_1204"/>
<dbReference type="AlphaFoldDB" id="D6Y8M8"/>
<accession>D6Y8M8</accession>
<gene>
    <name evidence="2" type="ordered locus">Tbis_1204</name>
</gene>
<feature type="transmembrane region" description="Helical" evidence="1">
    <location>
        <begin position="82"/>
        <end position="103"/>
    </location>
</feature>